<sequence length="274" mass="30143">MARVYSLIVGSCRHPGCMAIKGGGWRARSFPSRAYLIEAASGELLLFDTGYAPRFFEAVSHGWGRIYGWLTPAELNPEALLTAQLSRMGVAPGDINKVVISHWHADHMAGLDDFRHLEVFCSAAGWNSVRHLHGLAALRRGFLPELLPSCLDEQLHFVEWLRQVPLPPRLHPFKRGWQLLPNELILVPLPGHAHGQIGAFVATSRGWVLLAGDAAWSDASVLQMRGPSELSFLLQPDRRAYYATLADLHKLALSGGATIALSHAEASRAEPEEL</sequence>
<comment type="similarity">
    <text evidence="2">Belongs to the metallo-beta-lactamase superfamily.</text>
</comment>
<evidence type="ECO:0000256" key="3">
    <source>
        <dbReference type="ARBA" id="ARBA00022723"/>
    </source>
</evidence>
<keyword evidence="8" id="KW-1185">Reference proteome</keyword>
<dbReference type="Gene3D" id="3.60.15.10">
    <property type="entry name" value="Ribonuclease Z/Hydroxyacylglutathione hydrolase-like"/>
    <property type="match status" value="1"/>
</dbReference>
<accession>A0A6A7N6S4</accession>
<evidence type="ECO:0000259" key="6">
    <source>
        <dbReference type="SMART" id="SM00849"/>
    </source>
</evidence>
<dbReference type="SUPFAM" id="SSF56281">
    <property type="entry name" value="Metallo-hydrolase/oxidoreductase"/>
    <property type="match status" value="1"/>
</dbReference>
<protein>
    <submittedName>
        <fullName evidence="7">MBL fold metallo-hydrolase</fullName>
    </submittedName>
</protein>
<evidence type="ECO:0000256" key="1">
    <source>
        <dbReference type="ARBA" id="ARBA00001947"/>
    </source>
</evidence>
<dbReference type="SMART" id="SM00849">
    <property type="entry name" value="Lactamase_B"/>
    <property type="match status" value="1"/>
</dbReference>
<keyword evidence="4 7" id="KW-0378">Hydrolase</keyword>
<evidence type="ECO:0000256" key="5">
    <source>
        <dbReference type="ARBA" id="ARBA00022833"/>
    </source>
</evidence>
<keyword evidence="3" id="KW-0479">Metal-binding</keyword>
<proteinExistence type="inferred from homology"/>
<dbReference type="AlphaFoldDB" id="A0A6A7N6S4"/>
<dbReference type="InterPro" id="IPR036866">
    <property type="entry name" value="RibonucZ/Hydroxyglut_hydro"/>
</dbReference>
<keyword evidence="5" id="KW-0862">Zinc</keyword>
<comment type="caution">
    <text evidence="7">The sequence shown here is derived from an EMBL/GenBank/DDBJ whole genome shotgun (WGS) entry which is preliminary data.</text>
</comment>
<dbReference type="PANTHER" id="PTHR42978">
    <property type="entry name" value="QUORUM-QUENCHING LACTONASE YTNP-RELATED-RELATED"/>
    <property type="match status" value="1"/>
</dbReference>
<dbReference type="Pfam" id="PF00753">
    <property type="entry name" value="Lactamase_B"/>
    <property type="match status" value="1"/>
</dbReference>
<dbReference type="PANTHER" id="PTHR42978:SF2">
    <property type="entry name" value="102 KBASES UNSTABLE REGION: FROM 1 TO 119443"/>
    <property type="match status" value="1"/>
</dbReference>
<dbReference type="RefSeq" id="WP_152839918.1">
    <property type="nucleotide sequence ID" value="NZ_WHUG01000009.1"/>
</dbReference>
<name>A0A6A7N6S4_9BURK</name>
<dbReference type="CDD" id="cd07730">
    <property type="entry name" value="metallo-hydrolase-like_MBL-fold"/>
    <property type="match status" value="1"/>
</dbReference>
<dbReference type="GO" id="GO:0046872">
    <property type="term" value="F:metal ion binding"/>
    <property type="evidence" value="ECO:0007669"/>
    <property type="project" value="UniProtKB-KW"/>
</dbReference>
<comment type="cofactor">
    <cofactor evidence="1">
        <name>Zn(2+)</name>
        <dbReference type="ChEBI" id="CHEBI:29105"/>
    </cofactor>
</comment>
<evidence type="ECO:0000256" key="2">
    <source>
        <dbReference type="ARBA" id="ARBA00007749"/>
    </source>
</evidence>
<dbReference type="InterPro" id="IPR051013">
    <property type="entry name" value="MBL_superfamily_lactonases"/>
</dbReference>
<organism evidence="7 8">
    <name type="scientific">Rugamonas aquatica</name>
    <dbReference type="NCBI Taxonomy" id="2743357"/>
    <lineage>
        <taxon>Bacteria</taxon>
        <taxon>Pseudomonadati</taxon>
        <taxon>Pseudomonadota</taxon>
        <taxon>Betaproteobacteria</taxon>
        <taxon>Burkholderiales</taxon>
        <taxon>Oxalobacteraceae</taxon>
        <taxon>Telluria group</taxon>
        <taxon>Rugamonas</taxon>
    </lineage>
</organism>
<dbReference type="GO" id="GO:0016787">
    <property type="term" value="F:hydrolase activity"/>
    <property type="evidence" value="ECO:0007669"/>
    <property type="project" value="UniProtKB-KW"/>
</dbReference>
<dbReference type="Proteomes" id="UP000440498">
    <property type="component" value="Unassembled WGS sequence"/>
</dbReference>
<reference evidence="7 8" key="1">
    <citation type="submission" date="2019-10" db="EMBL/GenBank/DDBJ databases">
        <title>Two novel species isolated from a subtropical stream in China.</title>
        <authorList>
            <person name="Lu H."/>
        </authorList>
    </citation>
    <scope>NUCLEOTIDE SEQUENCE [LARGE SCALE GENOMIC DNA]</scope>
    <source>
        <strain evidence="7 8">FT29W</strain>
    </source>
</reference>
<dbReference type="EMBL" id="WHUG01000009">
    <property type="protein sequence ID" value="MQA40621.1"/>
    <property type="molecule type" value="Genomic_DNA"/>
</dbReference>
<feature type="domain" description="Metallo-beta-lactamase" evidence="6">
    <location>
        <begin position="31"/>
        <end position="263"/>
    </location>
</feature>
<evidence type="ECO:0000256" key="4">
    <source>
        <dbReference type="ARBA" id="ARBA00022801"/>
    </source>
</evidence>
<dbReference type="InterPro" id="IPR001279">
    <property type="entry name" value="Metallo-B-lactamas"/>
</dbReference>
<gene>
    <name evidence="7" type="ORF">GEV02_20930</name>
</gene>
<evidence type="ECO:0000313" key="7">
    <source>
        <dbReference type="EMBL" id="MQA40621.1"/>
    </source>
</evidence>
<evidence type="ECO:0000313" key="8">
    <source>
        <dbReference type="Proteomes" id="UP000440498"/>
    </source>
</evidence>